<name>A0A4U0SRF6_9ACTN</name>
<dbReference type="OrthoDB" id="9758957at2"/>
<comment type="caution">
    <text evidence="2">The sequence shown here is derived from an EMBL/GenBank/DDBJ whole genome shotgun (WGS) entry which is preliminary data.</text>
</comment>
<evidence type="ECO:0000313" key="2">
    <source>
        <dbReference type="EMBL" id="TKA11998.1"/>
    </source>
</evidence>
<dbReference type="EMBL" id="SUMC01000006">
    <property type="protein sequence ID" value="TKA11998.1"/>
    <property type="molecule type" value="Genomic_DNA"/>
</dbReference>
<feature type="region of interest" description="Disordered" evidence="1">
    <location>
        <begin position="1"/>
        <end position="24"/>
    </location>
</feature>
<dbReference type="Proteomes" id="UP000305778">
    <property type="component" value="Unassembled WGS sequence"/>
</dbReference>
<dbReference type="AlphaFoldDB" id="A0A4U0SRF6"/>
<gene>
    <name evidence="2" type="ORF">FCI23_09350</name>
</gene>
<accession>A0A4U0SRF6</accession>
<organism evidence="2 3">
    <name type="scientific">Actinacidiphila oryziradicis</name>
    <dbReference type="NCBI Taxonomy" id="2571141"/>
    <lineage>
        <taxon>Bacteria</taxon>
        <taxon>Bacillati</taxon>
        <taxon>Actinomycetota</taxon>
        <taxon>Actinomycetes</taxon>
        <taxon>Kitasatosporales</taxon>
        <taxon>Streptomycetaceae</taxon>
        <taxon>Actinacidiphila</taxon>
    </lineage>
</organism>
<sequence>MLSLLGGGTANAGMPGRTGGDRLDARSDAFHTKAGQKLTVSGQGVLRNDGGRPVTLVSHTAPAHGSLELNQDGSFSYTPAAGFSGPGSSNEYYGLTGRGPNVGGPNGEKILPLTDFAPSVGKFRFVGTKAVLGKVIPLRAADTQAQESPAAVLFREAGAAQGPFVERDSRHLQPQHIVYPCGVMGDLRVFRVAVRQGQELLAGL</sequence>
<evidence type="ECO:0000256" key="1">
    <source>
        <dbReference type="SAM" id="MobiDB-lite"/>
    </source>
</evidence>
<evidence type="ECO:0000313" key="3">
    <source>
        <dbReference type="Proteomes" id="UP000305778"/>
    </source>
</evidence>
<proteinExistence type="predicted"/>
<dbReference type="Gene3D" id="2.60.40.3440">
    <property type="match status" value="1"/>
</dbReference>
<dbReference type="Pfam" id="PF17963">
    <property type="entry name" value="Big_9"/>
    <property type="match status" value="1"/>
</dbReference>
<reference evidence="2 3" key="1">
    <citation type="submission" date="2019-04" db="EMBL/GenBank/DDBJ databases">
        <title>Streptomyces oryziradicis sp. nov., a novel actinomycete isolated from rhizosphere soil of rice (Oryza sativa L.).</title>
        <authorList>
            <person name="Li C."/>
        </authorList>
    </citation>
    <scope>NUCLEOTIDE SEQUENCE [LARGE SCALE GENOMIC DNA]</scope>
    <source>
        <strain evidence="2 3">NEAU-C40</strain>
    </source>
</reference>
<feature type="compositionally biased region" description="Gly residues" evidence="1">
    <location>
        <begin position="1"/>
        <end position="10"/>
    </location>
</feature>
<keyword evidence="3" id="KW-1185">Reference proteome</keyword>
<dbReference type="RefSeq" id="WP_136722993.1">
    <property type="nucleotide sequence ID" value="NZ_SUMC01000006.1"/>
</dbReference>
<protein>
    <submittedName>
        <fullName evidence="2">Uncharacterized protein</fullName>
    </submittedName>
</protein>